<accession>A0A061RFL9</accession>
<proteinExistence type="predicted"/>
<dbReference type="Pfam" id="PF00481">
    <property type="entry name" value="PP2C"/>
    <property type="match status" value="1"/>
</dbReference>
<gene>
    <name evidence="2" type="ORF">TSPGSL018_1320</name>
</gene>
<dbReference type="PROSITE" id="PS51746">
    <property type="entry name" value="PPM_2"/>
    <property type="match status" value="1"/>
</dbReference>
<feature type="non-terminal residue" evidence="2">
    <location>
        <position position="1"/>
    </location>
</feature>
<dbReference type="InterPro" id="IPR036457">
    <property type="entry name" value="PPM-type-like_dom_sf"/>
</dbReference>
<evidence type="ECO:0000313" key="2">
    <source>
        <dbReference type="EMBL" id="JAC71697.1"/>
    </source>
</evidence>
<dbReference type="EMBL" id="GBEZ01014369">
    <property type="protein sequence ID" value="JAC71697.1"/>
    <property type="molecule type" value="Transcribed_RNA"/>
</dbReference>
<reference evidence="2" key="1">
    <citation type="submission" date="2014-05" db="EMBL/GenBank/DDBJ databases">
        <title>The transcriptome of the halophilic microalga Tetraselmis sp. GSL018 isolated from the Great Salt Lake, Utah.</title>
        <authorList>
            <person name="Jinkerson R.E."/>
            <person name="D'Adamo S."/>
            <person name="Posewitz M.C."/>
        </authorList>
    </citation>
    <scope>NUCLEOTIDE SEQUENCE</scope>
    <source>
        <strain evidence="2">GSL018</strain>
    </source>
</reference>
<dbReference type="SUPFAM" id="SSF81606">
    <property type="entry name" value="PP2C-like"/>
    <property type="match status" value="1"/>
</dbReference>
<feature type="domain" description="PPM-type phosphatase" evidence="1">
    <location>
        <begin position="29"/>
        <end position="173"/>
    </location>
</feature>
<evidence type="ECO:0000259" key="1">
    <source>
        <dbReference type="PROSITE" id="PS51746"/>
    </source>
</evidence>
<dbReference type="InterPro" id="IPR001932">
    <property type="entry name" value="PPM-type_phosphatase-like_dom"/>
</dbReference>
<sequence>AVVATLAFTVDELQHKRDGENTGKLFEFRCGLSLRRGRRASMEDRAVCIYDLTFRGSTSSHTPISFYAVYDGHEGQRASQIATDRLHREFAQRISSPRRLPRHQLAEKELIQMLSPSSSTLAFTRDSSCLGLVVPVLLYWPNYPNINVRNTVFLCHAIPASGVGSHAVPPKQP</sequence>
<name>A0A061RFL9_9CHLO</name>
<protein>
    <recommendedName>
        <fullName evidence="1">PPM-type phosphatase domain-containing protein</fullName>
    </recommendedName>
</protein>
<dbReference type="AlphaFoldDB" id="A0A061RFL9"/>
<organism evidence="2">
    <name type="scientific">Tetraselmis sp. GSL018</name>
    <dbReference type="NCBI Taxonomy" id="582737"/>
    <lineage>
        <taxon>Eukaryota</taxon>
        <taxon>Viridiplantae</taxon>
        <taxon>Chlorophyta</taxon>
        <taxon>core chlorophytes</taxon>
        <taxon>Chlorodendrophyceae</taxon>
        <taxon>Chlorodendrales</taxon>
        <taxon>Chlorodendraceae</taxon>
        <taxon>Tetraselmis</taxon>
    </lineage>
</organism>
<dbReference type="Gene3D" id="3.60.40.10">
    <property type="entry name" value="PPM-type phosphatase domain"/>
    <property type="match status" value="1"/>
</dbReference>